<comment type="caution">
    <text evidence="3">The sequence shown here is derived from an EMBL/GenBank/DDBJ whole genome shotgun (WGS) entry which is preliminary data.</text>
</comment>
<evidence type="ECO:0000313" key="3">
    <source>
        <dbReference type="EMBL" id="GBN80995.1"/>
    </source>
</evidence>
<dbReference type="Proteomes" id="UP000499080">
    <property type="component" value="Unassembled WGS sequence"/>
</dbReference>
<feature type="region of interest" description="Disordered" evidence="1">
    <location>
        <begin position="49"/>
        <end position="72"/>
    </location>
</feature>
<gene>
    <name evidence="3" type="ORF">AVEN_134757_1</name>
    <name evidence="2" type="ORF">AVEN_57632_1</name>
</gene>
<evidence type="ECO:0000313" key="2">
    <source>
        <dbReference type="EMBL" id="GBN80930.1"/>
    </source>
</evidence>
<keyword evidence="4" id="KW-1185">Reference proteome</keyword>
<proteinExistence type="predicted"/>
<evidence type="ECO:0000313" key="4">
    <source>
        <dbReference type="Proteomes" id="UP000499080"/>
    </source>
</evidence>
<accession>A0A4Y2S161</accession>
<dbReference type="EMBL" id="BGPR01019113">
    <property type="protein sequence ID" value="GBN80995.1"/>
    <property type="molecule type" value="Genomic_DNA"/>
</dbReference>
<reference evidence="3 4" key="1">
    <citation type="journal article" date="2019" name="Sci. Rep.">
        <title>Orb-weaving spider Araneus ventricosus genome elucidates the spidroin gene catalogue.</title>
        <authorList>
            <person name="Kono N."/>
            <person name="Nakamura H."/>
            <person name="Ohtoshi R."/>
            <person name="Moran D.A.P."/>
            <person name="Shinohara A."/>
            <person name="Yoshida Y."/>
            <person name="Fujiwara M."/>
            <person name="Mori M."/>
            <person name="Tomita M."/>
            <person name="Arakawa K."/>
        </authorList>
    </citation>
    <scope>NUCLEOTIDE SEQUENCE [LARGE SCALE GENOMIC DNA]</scope>
</reference>
<protein>
    <submittedName>
        <fullName evidence="3">Uncharacterized protein</fullName>
    </submittedName>
</protein>
<dbReference type="EMBL" id="BGPR01019091">
    <property type="protein sequence ID" value="GBN80930.1"/>
    <property type="molecule type" value="Genomic_DNA"/>
</dbReference>
<name>A0A4Y2S161_ARAVE</name>
<evidence type="ECO:0000256" key="1">
    <source>
        <dbReference type="SAM" id="MobiDB-lite"/>
    </source>
</evidence>
<feature type="compositionally biased region" description="Low complexity" evidence="1">
    <location>
        <begin position="62"/>
        <end position="72"/>
    </location>
</feature>
<organism evidence="3 4">
    <name type="scientific">Araneus ventricosus</name>
    <name type="common">Orbweaver spider</name>
    <name type="synonym">Epeira ventricosa</name>
    <dbReference type="NCBI Taxonomy" id="182803"/>
    <lineage>
        <taxon>Eukaryota</taxon>
        <taxon>Metazoa</taxon>
        <taxon>Ecdysozoa</taxon>
        <taxon>Arthropoda</taxon>
        <taxon>Chelicerata</taxon>
        <taxon>Arachnida</taxon>
        <taxon>Araneae</taxon>
        <taxon>Araneomorphae</taxon>
        <taxon>Entelegynae</taxon>
        <taxon>Araneoidea</taxon>
        <taxon>Araneidae</taxon>
        <taxon>Araneus</taxon>
    </lineage>
</organism>
<sequence length="72" mass="8052">MASVVTFVAVRQRTVRFEMACAVTFVAVRQRTVRFEMFGKMRINDRCVKPGSSTVEPDVETTDSGSSESEET</sequence>
<dbReference type="AlphaFoldDB" id="A0A4Y2S161"/>